<evidence type="ECO:0000256" key="11">
    <source>
        <dbReference type="SAM" id="MobiDB-lite"/>
    </source>
</evidence>
<dbReference type="GO" id="GO:0031992">
    <property type="term" value="F:energy transducer activity"/>
    <property type="evidence" value="ECO:0007669"/>
    <property type="project" value="InterPro"/>
</dbReference>
<evidence type="ECO:0000313" key="13">
    <source>
        <dbReference type="EMBL" id="GGD78698.1"/>
    </source>
</evidence>
<organism evidence="13 14">
    <name type="scientific">Croceicoccus mobilis</name>
    <dbReference type="NCBI Taxonomy" id="1703339"/>
    <lineage>
        <taxon>Bacteria</taxon>
        <taxon>Pseudomonadati</taxon>
        <taxon>Pseudomonadota</taxon>
        <taxon>Alphaproteobacteria</taxon>
        <taxon>Sphingomonadales</taxon>
        <taxon>Erythrobacteraceae</taxon>
        <taxon>Croceicoccus</taxon>
    </lineage>
</organism>
<dbReference type="InterPro" id="IPR051045">
    <property type="entry name" value="TonB-dependent_transducer"/>
</dbReference>
<keyword evidence="8 10" id="KW-1133">Transmembrane helix</keyword>
<evidence type="ECO:0000256" key="3">
    <source>
        <dbReference type="ARBA" id="ARBA00022448"/>
    </source>
</evidence>
<comment type="caution">
    <text evidence="13">The sequence shown here is derived from an EMBL/GenBank/DDBJ whole genome shotgun (WGS) entry which is preliminary data.</text>
</comment>
<keyword evidence="10" id="KW-0735">Signal-anchor</keyword>
<feature type="domain" description="TonB C-terminal" evidence="12">
    <location>
        <begin position="155"/>
        <end position="248"/>
    </location>
</feature>
<feature type="transmembrane region" description="Helical" evidence="10">
    <location>
        <begin position="12"/>
        <end position="32"/>
    </location>
</feature>
<name>A0A916Z7J9_9SPHN</name>
<keyword evidence="14" id="KW-1185">Reference proteome</keyword>
<keyword evidence="5 10" id="KW-0997">Cell inner membrane</keyword>
<keyword evidence="9 10" id="KW-0472">Membrane</keyword>
<keyword evidence="7 10" id="KW-0653">Protein transport</keyword>
<reference evidence="13" key="2">
    <citation type="submission" date="2020-09" db="EMBL/GenBank/DDBJ databases">
        <authorList>
            <person name="Sun Q."/>
            <person name="Zhou Y."/>
        </authorList>
    </citation>
    <scope>NUCLEOTIDE SEQUENCE</scope>
    <source>
        <strain evidence="13">CGMCC 1.15360</strain>
    </source>
</reference>
<keyword evidence="3 10" id="KW-0813">Transport</keyword>
<evidence type="ECO:0000256" key="5">
    <source>
        <dbReference type="ARBA" id="ARBA00022519"/>
    </source>
</evidence>
<gene>
    <name evidence="13" type="ORF">GCM10010990_30720</name>
</gene>
<evidence type="ECO:0000256" key="9">
    <source>
        <dbReference type="ARBA" id="ARBA00023136"/>
    </source>
</evidence>
<dbReference type="AlphaFoldDB" id="A0A916Z7J9"/>
<keyword evidence="4 10" id="KW-1003">Cell membrane</keyword>
<dbReference type="InterPro" id="IPR006260">
    <property type="entry name" value="TonB/TolA_C"/>
</dbReference>
<dbReference type="PROSITE" id="PS52015">
    <property type="entry name" value="TONB_CTD"/>
    <property type="match status" value="1"/>
</dbReference>
<keyword evidence="6 10" id="KW-0812">Transmembrane</keyword>
<feature type="region of interest" description="Disordered" evidence="11">
    <location>
        <begin position="54"/>
        <end position="83"/>
    </location>
</feature>
<comment type="function">
    <text evidence="10">Interacts with outer membrane receptor proteins that carry out high-affinity binding and energy dependent uptake into the periplasmic space of specific substrates. It could act to transduce energy from the cytoplasmic membrane to specific energy-requiring processes in the outer membrane, resulting in the release into the periplasm of ligands bound by these outer membrane proteins.</text>
</comment>
<dbReference type="GO" id="GO:0098797">
    <property type="term" value="C:plasma membrane protein complex"/>
    <property type="evidence" value="ECO:0007669"/>
    <property type="project" value="TreeGrafter"/>
</dbReference>
<evidence type="ECO:0000256" key="4">
    <source>
        <dbReference type="ARBA" id="ARBA00022475"/>
    </source>
</evidence>
<dbReference type="GO" id="GO:0055085">
    <property type="term" value="P:transmembrane transport"/>
    <property type="evidence" value="ECO:0007669"/>
    <property type="project" value="InterPro"/>
</dbReference>
<evidence type="ECO:0000259" key="12">
    <source>
        <dbReference type="PROSITE" id="PS52015"/>
    </source>
</evidence>
<dbReference type="Proteomes" id="UP000612349">
    <property type="component" value="Unassembled WGS sequence"/>
</dbReference>
<dbReference type="Pfam" id="PF03544">
    <property type="entry name" value="TonB_C"/>
    <property type="match status" value="1"/>
</dbReference>
<reference evidence="13" key="1">
    <citation type="journal article" date="2014" name="Int. J. Syst. Evol. Microbiol.">
        <title>Complete genome sequence of Corynebacterium casei LMG S-19264T (=DSM 44701T), isolated from a smear-ripened cheese.</title>
        <authorList>
            <consortium name="US DOE Joint Genome Institute (JGI-PGF)"/>
            <person name="Walter F."/>
            <person name="Albersmeier A."/>
            <person name="Kalinowski J."/>
            <person name="Ruckert C."/>
        </authorList>
    </citation>
    <scope>NUCLEOTIDE SEQUENCE</scope>
    <source>
        <strain evidence="13">CGMCC 1.15360</strain>
    </source>
</reference>
<dbReference type="InterPro" id="IPR037682">
    <property type="entry name" value="TonB_C"/>
</dbReference>
<dbReference type="InterPro" id="IPR003538">
    <property type="entry name" value="TonB"/>
</dbReference>
<dbReference type="PRINTS" id="PR01374">
    <property type="entry name" value="TONBPROTEIN"/>
</dbReference>
<feature type="region of interest" description="Disordered" evidence="11">
    <location>
        <begin position="99"/>
        <end position="120"/>
    </location>
</feature>
<dbReference type="GO" id="GO:0015891">
    <property type="term" value="P:siderophore transport"/>
    <property type="evidence" value="ECO:0007669"/>
    <property type="project" value="InterPro"/>
</dbReference>
<dbReference type="PANTHER" id="PTHR33446:SF2">
    <property type="entry name" value="PROTEIN TONB"/>
    <property type="match status" value="1"/>
</dbReference>
<dbReference type="SUPFAM" id="SSF74653">
    <property type="entry name" value="TolA/TonB C-terminal domain"/>
    <property type="match status" value="1"/>
</dbReference>
<evidence type="ECO:0000256" key="8">
    <source>
        <dbReference type="ARBA" id="ARBA00022989"/>
    </source>
</evidence>
<dbReference type="PANTHER" id="PTHR33446">
    <property type="entry name" value="PROTEIN TONB-RELATED"/>
    <property type="match status" value="1"/>
</dbReference>
<evidence type="ECO:0000256" key="10">
    <source>
        <dbReference type="RuleBase" id="RU362123"/>
    </source>
</evidence>
<dbReference type="GO" id="GO:0030288">
    <property type="term" value="C:outer membrane-bounded periplasmic space"/>
    <property type="evidence" value="ECO:0007669"/>
    <property type="project" value="InterPro"/>
</dbReference>
<dbReference type="GO" id="GO:0015031">
    <property type="term" value="P:protein transport"/>
    <property type="evidence" value="ECO:0007669"/>
    <property type="project" value="UniProtKB-UniRule"/>
</dbReference>
<evidence type="ECO:0000256" key="1">
    <source>
        <dbReference type="ARBA" id="ARBA00004383"/>
    </source>
</evidence>
<comment type="subcellular location">
    <subcellularLocation>
        <location evidence="1 10">Cell inner membrane</location>
        <topology evidence="1 10">Single-pass membrane protein</topology>
        <orientation evidence="1 10">Periplasmic side</orientation>
    </subcellularLocation>
</comment>
<dbReference type="OrthoDB" id="9792439at2"/>
<protein>
    <recommendedName>
        <fullName evidence="10">Protein TonB</fullName>
    </recommendedName>
</protein>
<dbReference type="EMBL" id="BMIP01000007">
    <property type="protein sequence ID" value="GGD78698.1"/>
    <property type="molecule type" value="Genomic_DNA"/>
</dbReference>
<sequence>MITVGGDRSHWMLGGAVALTAHAAVLGGVLLAKGAVPDAIVEDPVVLVELPPQAGPAAVSKPQPEQPVEPDYTPPQPVDPVIEAPQVDKPLPREFVATPPPKPPVPRPVVSAPPPQPVAAPQPIRTAMATIPGGTDTGKAETAGNDPKAKREEADYYAMLSAHLNRKKQYPKEAKKAREQGVVTVRFTVHSDGSITAASIRKSSGHALLDQATLDLMQRVAPLPRFPKSMTRDSVTISLPIDYSLRTR</sequence>
<proteinExistence type="inferred from homology"/>
<evidence type="ECO:0000256" key="6">
    <source>
        <dbReference type="ARBA" id="ARBA00022692"/>
    </source>
</evidence>
<evidence type="ECO:0000313" key="14">
    <source>
        <dbReference type="Proteomes" id="UP000612349"/>
    </source>
</evidence>
<comment type="similarity">
    <text evidence="2 10">Belongs to the TonB family.</text>
</comment>
<evidence type="ECO:0000256" key="2">
    <source>
        <dbReference type="ARBA" id="ARBA00006555"/>
    </source>
</evidence>
<dbReference type="NCBIfam" id="TIGR01352">
    <property type="entry name" value="tonB_Cterm"/>
    <property type="match status" value="1"/>
</dbReference>
<feature type="compositionally biased region" description="Pro residues" evidence="11">
    <location>
        <begin position="64"/>
        <end position="78"/>
    </location>
</feature>
<accession>A0A916Z7J9</accession>
<dbReference type="Gene3D" id="3.30.1150.10">
    <property type="match status" value="1"/>
</dbReference>
<evidence type="ECO:0000256" key="7">
    <source>
        <dbReference type="ARBA" id="ARBA00022927"/>
    </source>
</evidence>
<dbReference type="RefSeq" id="WP_066768425.1">
    <property type="nucleotide sequence ID" value="NZ_BMIP01000007.1"/>
</dbReference>